<dbReference type="InterPro" id="IPR011049">
    <property type="entry name" value="Serralysin-like_metalloprot_C"/>
</dbReference>
<evidence type="ECO:0000313" key="5">
    <source>
        <dbReference type="Proteomes" id="UP000638981"/>
    </source>
</evidence>
<evidence type="ECO:0008006" key="6">
    <source>
        <dbReference type="Google" id="ProtNLM"/>
    </source>
</evidence>
<proteinExistence type="predicted"/>
<reference evidence="4" key="2">
    <citation type="submission" date="2020-09" db="EMBL/GenBank/DDBJ databases">
        <authorList>
            <person name="Sun Q."/>
            <person name="Kim S."/>
        </authorList>
    </citation>
    <scope>NUCLEOTIDE SEQUENCE</scope>
    <source>
        <strain evidence="4">KCTC 23310</strain>
    </source>
</reference>
<dbReference type="EMBL" id="BMYJ01000004">
    <property type="protein sequence ID" value="GHC54103.1"/>
    <property type="molecule type" value="Genomic_DNA"/>
</dbReference>
<reference evidence="4" key="1">
    <citation type="journal article" date="2014" name="Int. J. Syst. Evol. Microbiol.">
        <title>Complete genome sequence of Corynebacterium casei LMG S-19264T (=DSM 44701T), isolated from a smear-ripened cheese.</title>
        <authorList>
            <consortium name="US DOE Joint Genome Institute (JGI-PGF)"/>
            <person name="Walter F."/>
            <person name="Albersmeier A."/>
            <person name="Kalinowski J."/>
            <person name="Ruckert C."/>
        </authorList>
    </citation>
    <scope>NUCLEOTIDE SEQUENCE</scope>
    <source>
        <strain evidence="4">KCTC 23310</strain>
    </source>
</reference>
<feature type="region of interest" description="Disordered" evidence="3">
    <location>
        <begin position="276"/>
        <end position="297"/>
    </location>
</feature>
<dbReference type="GO" id="GO:0005576">
    <property type="term" value="C:extracellular region"/>
    <property type="evidence" value="ECO:0007669"/>
    <property type="project" value="UniProtKB-SubCell"/>
</dbReference>
<dbReference type="InterPro" id="IPR001343">
    <property type="entry name" value="Hemolysn_Ca-bd"/>
</dbReference>
<evidence type="ECO:0000313" key="4">
    <source>
        <dbReference type="EMBL" id="GHC54103.1"/>
    </source>
</evidence>
<dbReference type="InterPro" id="IPR018511">
    <property type="entry name" value="Hemolysin-typ_Ca-bd_CS"/>
</dbReference>
<name>A0A918WIB3_9RHOB</name>
<comment type="subcellular location">
    <subcellularLocation>
        <location evidence="1">Secreted</location>
    </subcellularLocation>
</comment>
<dbReference type="PROSITE" id="PS00330">
    <property type="entry name" value="HEMOLYSIN_CALCIUM"/>
    <property type="match status" value="4"/>
</dbReference>
<evidence type="ECO:0000256" key="3">
    <source>
        <dbReference type="SAM" id="MobiDB-lite"/>
    </source>
</evidence>
<keyword evidence="2" id="KW-0964">Secreted</keyword>
<dbReference type="Gene3D" id="2.150.10.10">
    <property type="entry name" value="Serralysin-like metalloprotease, C-terminal"/>
    <property type="match status" value="5"/>
</dbReference>
<dbReference type="PRINTS" id="PR00313">
    <property type="entry name" value="CABNDNGRPT"/>
</dbReference>
<dbReference type="Proteomes" id="UP000638981">
    <property type="component" value="Unassembled WGS sequence"/>
</dbReference>
<organism evidence="4 5">
    <name type="scientific">Neogemmobacter tilapiae</name>
    <dbReference type="NCBI Taxonomy" id="875041"/>
    <lineage>
        <taxon>Bacteria</taxon>
        <taxon>Pseudomonadati</taxon>
        <taxon>Pseudomonadota</taxon>
        <taxon>Alphaproteobacteria</taxon>
        <taxon>Rhodobacterales</taxon>
        <taxon>Paracoccaceae</taxon>
        <taxon>Neogemmobacter</taxon>
    </lineage>
</organism>
<keyword evidence="5" id="KW-1185">Reference proteome</keyword>
<dbReference type="InterPro" id="IPR050557">
    <property type="entry name" value="RTX_toxin/Mannuronan_C5-epim"/>
</dbReference>
<gene>
    <name evidence="4" type="ORF">GCM10007315_16140</name>
</gene>
<dbReference type="PANTHER" id="PTHR38340">
    <property type="entry name" value="S-LAYER PROTEIN"/>
    <property type="match status" value="1"/>
</dbReference>
<dbReference type="PANTHER" id="PTHR38340:SF1">
    <property type="entry name" value="S-LAYER PROTEIN"/>
    <property type="match status" value="1"/>
</dbReference>
<evidence type="ECO:0000256" key="1">
    <source>
        <dbReference type="ARBA" id="ARBA00004613"/>
    </source>
</evidence>
<dbReference type="SUPFAM" id="SSF51120">
    <property type="entry name" value="beta-Roll"/>
    <property type="match status" value="6"/>
</dbReference>
<sequence>MAKIKGTSNKDFIHRSGDGLIAPPASNKIVGVTTGNDLIQAGAGNDIVYADQGNDTIRGGDGSDRMFGGGGNDEYYVNTAGDRVTEVSGAGIDLVTSSVDFVLGDNIEYLRLVGTTAISGSGNRLDNMVFGNGIGNQLDGAAGDDRVEGYAGNDTIQGGGGDDAVMGGGGDDTVLGGDGDDTLGGVLGVNRLVGGDGADTYLVGSTNDLVVEDENEGRDIVITDVDFTLGDNVEELDLTGTADLTGTGNGLANRLIGNSGNNTLYGKAGSDTLAGGAGDDTLDGEAGDDSLAGGDGNDSYVVSDAGDTVAELAGNGTDTVLTSLAVYTLGENLENLTFTGTGKFKGIGNERANRIAGGSGADTLNGQGGADKLVGGGGDVLYIVNDAKASIIEVAMAGEDEVRTTLLRFTLDDNVENLTFVGSGEFTGYGNELTNQIVGGDSGDQLFGKAGSDQLFGGAGHDRLDGGTGADFMSGDAGDDFYIVDSANDVIQEVAHEGTADTVQAKINSYTLGSQIERLVFAGTGDFTGTGNRLNNFIGGGSGNDTLSGDDGNDTIYGNRGNDSLVGGDGADSLEGGSDGGNDTLAGSAGNDVLFGHAGDDRLIGGGGDDTLQGGDGADVFVFDSLNGTDRIAETFGAADKLAFDMSAFDIGNGNTTVDNAVAVDVVPASGLWDSSNEVVQFMKATSFDLASVAQMVSQYAGTTTAGTAQLLCVRNSSNAVAVFRFVGNGTETVHASDLDLVFTTGASSVVNLGVSDFIFEA</sequence>
<comment type="caution">
    <text evidence="4">The sequence shown here is derived from an EMBL/GenBank/DDBJ whole genome shotgun (WGS) entry which is preliminary data.</text>
</comment>
<accession>A0A918WIB3</accession>
<evidence type="ECO:0000256" key="2">
    <source>
        <dbReference type="ARBA" id="ARBA00022525"/>
    </source>
</evidence>
<dbReference type="GO" id="GO:0005509">
    <property type="term" value="F:calcium ion binding"/>
    <property type="evidence" value="ECO:0007669"/>
    <property type="project" value="InterPro"/>
</dbReference>
<dbReference type="AlphaFoldDB" id="A0A918WIB3"/>
<dbReference type="RefSeq" id="WP_189411123.1">
    <property type="nucleotide sequence ID" value="NZ_BMYJ01000004.1"/>
</dbReference>
<protein>
    <recommendedName>
        <fullName evidence="6">Calcium-binding protein</fullName>
    </recommendedName>
</protein>
<dbReference type="Pfam" id="PF00353">
    <property type="entry name" value="HemolysinCabind"/>
    <property type="match status" value="8"/>
</dbReference>